<dbReference type="EMBL" id="JACHDO010000001">
    <property type="protein sequence ID" value="MBB5492668.1"/>
    <property type="molecule type" value="Genomic_DNA"/>
</dbReference>
<dbReference type="GO" id="GO:0003677">
    <property type="term" value="F:DNA binding"/>
    <property type="evidence" value="ECO:0007669"/>
    <property type="project" value="UniProtKB-KW"/>
</dbReference>
<evidence type="ECO:0000313" key="2">
    <source>
        <dbReference type="EMBL" id="MBB5492668.1"/>
    </source>
</evidence>
<dbReference type="Proteomes" id="UP000579647">
    <property type="component" value="Unassembled WGS sequence"/>
</dbReference>
<evidence type="ECO:0000313" key="3">
    <source>
        <dbReference type="Proteomes" id="UP000579647"/>
    </source>
</evidence>
<dbReference type="InterPro" id="IPR009061">
    <property type="entry name" value="DNA-bd_dom_put_sf"/>
</dbReference>
<keyword evidence="2" id="KW-0238">DNA-binding</keyword>
<gene>
    <name evidence="2" type="ORF">HNR07_003805</name>
</gene>
<feature type="region of interest" description="Disordered" evidence="1">
    <location>
        <begin position="1"/>
        <end position="22"/>
    </location>
</feature>
<accession>A0A840WRB0</accession>
<feature type="region of interest" description="Disordered" evidence="1">
    <location>
        <begin position="129"/>
        <end position="148"/>
    </location>
</feature>
<evidence type="ECO:0000256" key="1">
    <source>
        <dbReference type="SAM" id="MobiDB-lite"/>
    </source>
</evidence>
<comment type="caution">
    <text evidence="2">The sequence shown here is derived from an EMBL/GenBank/DDBJ whole genome shotgun (WGS) entry which is preliminary data.</text>
</comment>
<organism evidence="2 3">
    <name type="scientific">Nocardiopsis metallicus</name>
    <dbReference type="NCBI Taxonomy" id="179819"/>
    <lineage>
        <taxon>Bacteria</taxon>
        <taxon>Bacillati</taxon>
        <taxon>Actinomycetota</taxon>
        <taxon>Actinomycetes</taxon>
        <taxon>Streptosporangiales</taxon>
        <taxon>Nocardiopsidaceae</taxon>
        <taxon>Nocardiopsis</taxon>
    </lineage>
</organism>
<feature type="compositionally biased region" description="Low complexity" evidence="1">
    <location>
        <begin position="135"/>
        <end position="148"/>
    </location>
</feature>
<dbReference type="Gene3D" id="1.10.1660.10">
    <property type="match status" value="1"/>
</dbReference>
<dbReference type="AlphaFoldDB" id="A0A840WRB0"/>
<sequence length="148" mass="16083">MAALDDDPTAPGPDPAPVPISAAAERVGSTARMLRYREGLGLLPRTQEQPTGRGHRHRRFTEEDLRTIEGGLELEREFDIPPAALAFALRVLAEPDVLARVRAHGERLGRLAAAPTRALDFEKEKAMRLLHSRRPGPSGTGTRTGHSG</sequence>
<reference evidence="2 3" key="1">
    <citation type="submission" date="2020-08" db="EMBL/GenBank/DDBJ databases">
        <title>Sequencing the genomes of 1000 actinobacteria strains.</title>
        <authorList>
            <person name="Klenk H.-P."/>
        </authorList>
    </citation>
    <scope>NUCLEOTIDE SEQUENCE [LARGE SCALE GENOMIC DNA]</scope>
    <source>
        <strain evidence="2 3">DSM 44598</strain>
    </source>
</reference>
<name>A0A840WRB0_9ACTN</name>
<feature type="region of interest" description="Disordered" evidence="1">
    <location>
        <begin position="40"/>
        <end position="60"/>
    </location>
</feature>
<proteinExistence type="predicted"/>
<dbReference type="RefSeq" id="WP_184366074.1">
    <property type="nucleotide sequence ID" value="NZ_BAAAKM010000033.1"/>
</dbReference>
<keyword evidence="3" id="KW-1185">Reference proteome</keyword>
<protein>
    <submittedName>
        <fullName evidence="2">DNA-binding transcriptional MerR regulator</fullName>
    </submittedName>
</protein>
<dbReference type="SUPFAM" id="SSF46955">
    <property type="entry name" value="Putative DNA-binding domain"/>
    <property type="match status" value="1"/>
</dbReference>